<feature type="region of interest" description="Disordered" evidence="1">
    <location>
        <begin position="92"/>
        <end position="115"/>
    </location>
</feature>
<dbReference type="Proteomes" id="UP000240505">
    <property type="component" value="Chromosome"/>
</dbReference>
<evidence type="ECO:0000313" key="3">
    <source>
        <dbReference type="Proteomes" id="UP000240505"/>
    </source>
</evidence>
<evidence type="ECO:0000313" key="2">
    <source>
        <dbReference type="EMBL" id="AVR96890.1"/>
    </source>
</evidence>
<name>A0A2R4CBM6_9BURK</name>
<proteinExistence type="predicted"/>
<gene>
    <name evidence="2" type="ORF">C9I28_15365</name>
</gene>
<evidence type="ECO:0000256" key="1">
    <source>
        <dbReference type="SAM" id="MobiDB-lite"/>
    </source>
</evidence>
<keyword evidence="3" id="KW-1185">Reference proteome</keyword>
<accession>A0A2R4CBM6</accession>
<protein>
    <submittedName>
        <fullName evidence="2">Uncharacterized protein</fullName>
    </submittedName>
</protein>
<feature type="compositionally biased region" description="Basic and acidic residues" evidence="1">
    <location>
        <begin position="92"/>
        <end position="102"/>
    </location>
</feature>
<sequence length="115" mass="13401">MRYPNKRYGNPTELAYYAMGVSLADLARRLRRDERTVRDWLSGRTRVPWWVPEILRLKRMEAELRHQQMGFDALPPRLGLVRADVIALRRPDEKKPQDDLRLVEQAGPVTSSCAS</sequence>
<organism evidence="2 3">
    <name type="scientific">Pseudoduganella armeniaca</name>
    <dbReference type="NCBI Taxonomy" id="2072590"/>
    <lineage>
        <taxon>Bacteria</taxon>
        <taxon>Pseudomonadati</taxon>
        <taxon>Pseudomonadota</taxon>
        <taxon>Betaproteobacteria</taxon>
        <taxon>Burkholderiales</taxon>
        <taxon>Oxalobacteraceae</taxon>
        <taxon>Telluria group</taxon>
        <taxon>Pseudoduganella</taxon>
    </lineage>
</organism>
<dbReference type="AlphaFoldDB" id="A0A2R4CBM6"/>
<dbReference type="OrthoDB" id="8719744at2"/>
<reference evidence="2 3" key="1">
    <citation type="submission" date="2018-03" db="EMBL/GenBank/DDBJ databases">
        <title>Massilia armeniaca sp. nov., isolated from desert soil.</title>
        <authorList>
            <person name="Huang H."/>
            <person name="Ren M."/>
        </authorList>
    </citation>
    <scope>NUCLEOTIDE SEQUENCE [LARGE SCALE GENOMIC DNA]</scope>
    <source>
        <strain evidence="2 3">ZMN-3</strain>
    </source>
</reference>
<dbReference type="KEGG" id="masz:C9I28_15365"/>
<dbReference type="EMBL" id="CP028324">
    <property type="protein sequence ID" value="AVR96890.1"/>
    <property type="molecule type" value="Genomic_DNA"/>
</dbReference>
<dbReference type="RefSeq" id="WP_107142239.1">
    <property type="nucleotide sequence ID" value="NZ_CP028324.1"/>
</dbReference>